<gene>
    <name evidence="1" type="ORF">CONPUDRAFT_152548</name>
</gene>
<dbReference type="KEGG" id="cput:CONPUDRAFT_152548"/>
<evidence type="ECO:0000313" key="1">
    <source>
        <dbReference type="EMBL" id="EIW83530.1"/>
    </source>
</evidence>
<dbReference type="SUPFAM" id="SSF52047">
    <property type="entry name" value="RNI-like"/>
    <property type="match status" value="1"/>
</dbReference>
<keyword evidence="2" id="KW-1185">Reference proteome</keyword>
<dbReference type="Proteomes" id="UP000053558">
    <property type="component" value="Unassembled WGS sequence"/>
</dbReference>
<proteinExistence type="predicted"/>
<dbReference type="GeneID" id="19203013"/>
<evidence type="ECO:0000313" key="2">
    <source>
        <dbReference type="Proteomes" id="UP000053558"/>
    </source>
</evidence>
<dbReference type="AlphaFoldDB" id="A0A5M3MWT5"/>
<reference evidence="2" key="1">
    <citation type="journal article" date="2012" name="Science">
        <title>The Paleozoic origin of enzymatic lignin decomposition reconstructed from 31 fungal genomes.</title>
        <authorList>
            <person name="Floudas D."/>
            <person name="Binder M."/>
            <person name="Riley R."/>
            <person name="Barry K."/>
            <person name="Blanchette R.A."/>
            <person name="Henrissat B."/>
            <person name="Martinez A.T."/>
            <person name="Otillar R."/>
            <person name="Spatafora J.W."/>
            <person name="Yadav J.S."/>
            <person name="Aerts A."/>
            <person name="Benoit I."/>
            <person name="Boyd A."/>
            <person name="Carlson A."/>
            <person name="Copeland A."/>
            <person name="Coutinho P.M."/>
            <person name="de Vries R.P."/>
            <person name="Ferreira P."/>
            <person name="Findley K."/>
            <person name="Foster B."/>
            <person name="Gaskell J."/>
            <person name="Glotzer D."/>
            <person name="Gorecki P."/>
            <person name="Heitman J."/>
            <person name="Hesse C."/>
            <person name="Hori C."/>
            <person name="Igarashi K."/>
            <person name="Jurgens J.A."/>
            <person name="Kallen N."/>
            <person name="Kersten P."/>
            <person name="Kohler A."/>
            <person name="Kuees U."/>
            <person name="Kumar T.K.A."/>
            <person name="Kuo A."/>
            <person name="LaButti K."/>
            <person name="Larrondo L.F."/>
            <person name="Lindquist E."/>
            <person name="Ling A."/>
            <person name="Lombard V."/>
            <person name="Lucas S."/>
            <person name="Lundell T."/>
            <person name="Martin R."/>
            <person name="McLaughlin D.J."/>
            <person name="Morgenstern I."/>
            <person name="Morin E."/>
            <person name="Murat C."/>
            <person name="Nagy L.G."/>
            <person name="Nolan M."/>
            <person name="Ohm R.A."/>
            <person name="Patyshakuliyeva A."/>
            <person name="Rokas A."/>
            <person name="Ruiz-Duenas F.J."/>
            <person name="Sabat G."/>
            <person name="Salamov A."/>
            <person name="Samejima M."/>
            <person name="Schmutz J."/>
            <person name="Slot J.C."/>
            <person name="St John F."/>
            <person name="Stenlid J."/>
            <person name="Sun H."/>
            <person name="Sun S."/>
            <person name="Syed K."/>
            <person name="Tsang A."/>
            <person name="Wiebenga A."/>
            <person name="Young D."/>
            <person name="Pisabarro A."/>
            <person name="Eastwood D.C."/>
            <person name="Martin F."/>
            <person name="Cullen D."/>
            <person name="Grigoriev I.V."/>
            <person name="Hibbett D.S."/>
        </authorList>
    </citation>
    <scope>NUCLEOTIDE SEQUENCE [LARGE SCALE GENOMIC DNA]</scope>
    <source>
        <strain evidence="2">RWD-64-598 SS2</strain>
    </source>
</reference>
<evidence type="ECO:0008006" key="3">
    <source>
        <dbReference type="Google" id="ProtNLM"/>
    </source>
</evidence>
<dbReference type="InterPro" id="IPR032675">
    <property type="entry name" value="LRR_dom_sf"/>
</dbReference>
<accession>A0A5M3MWT5</accession>
<sequence length="580" mass="65827">MHLTTTPPEVFREICQYCKGDYEGNKTLASLARTCIAFRDESLDVLWSSIPPSAFFSPLPSRTIIKEPRRPLSRRVQSIVSPLDLTGSVGNSAFEQIDFDPASVTTSEWEIFHKYTSRVRKLELNETHGVKFYVLPSLFPHYSNVERALPRLAHLNVCRSWGFELEGHGVHWEVLQVFLVSTICSLRFDPTLTEDAVDFVAMIPARSPKLETLTFSYRDVDDLWPAEVTSAFGDAVSQLPRLQEYDGPLLYHTPPRGLSSLSLLQRISLDMHFAPIQGLHLSLNSLPFPALSDLKLHITSIDNALNFLHAVDSAAQSHRFQPGSIAVHFNYVPSTEDVNNACSILSAYQRFKPLSIAFRHDPVEDDDEELGKDGVTTLEMFRPLLCNTFIKKLDSDIFRQVSLTDADIVEMGNAWPQLEVLSVNGETHAWGRSLQITLDGVQRLLKACPCLSELALSIRVNNAERNRPEWQLEQLDRMVDRRNVALRSFNDLESQIEDLTLFCIVFSQLAPNATVGPEWQQPDPLSLAVKEVQAMRQERNGCISAWSWDELDERINPFAMQPRYEAYPFMSHEYYALVDD</sequence>
<comment type="caution">
    <text evidence="1">The sequence shown here is derived from an EMBL/GenBank/DDBJ whole genome shotgun (WGS) entry which is preliminary data.</text>
</comment>
<protein>
    <recommendedName>
        <fullName evidence="3">F-box domain-containing protein</fullName>
    </recommendedName>
</protein>
<dbReference type="OrthoDB" id="3258386at2759"/>
<dbReference type="RefSeq" id="XP_007767257.1">
    <property type="nucleotide sequence ID" value="XM_007769067.1"/>
</dbReference>
<dbReference type="Gene3D" id="3.80.10.10">
    <property type="entry name" value="Ribonuclease Inhibitor"/>
    <property type="match status" value="1"/>
</dbReference>
<dbReference type="EMBL" id="JH711576">
    <property type="protein sequence ID" value="EIW83530.1"/>
    <property type="molecule type" value="Genomic_DNA"/>
</dbReference>
<name>A0A5M3MWT5_CONPW</name>
<organism evidence="1 2">
    <name type="scientific">Coniophora puteana (strain RWD-64-598)</name>
    <name type="common">Brown rot fungus</name>
    <dbReference type="NCBI Taxonomy" id="741705"/>
    <lineage>
        <taxon>Eukaryota</taxon>
        <taxon>Fungi</taxon>
        <taxon>Dikarya</taxon>
        <taxon>Basidiomycota</taxon>
        <taxon>Agaricomycotina</taxon>
        <taxon>Agaricomycetes</taxon>
        <taxon>Agaricomycetidae</taxon>
        <taxon>Boletales</taxon>
        <taxon>Coniophorineae</taxon>
        <taxon>Coniophoraceae</taxon>
        <taxon>Coniophora</taxon>
    </lineage>
</organism>